<proteinExistence type="predicted"/>
<evidence type="ECO:0000313" key="3">
    <source>
        <dbReference type="Proteomes" id="UP000229506"/>
    </source>
</evidence>
<dbReference type="EMBL" id="PFOF01000059">
    <property type="protein sequence ID" value="PIZ67354.1"/>
    <property type="molecule type" value="Genomic_DNA"/>
</dbReference>
<evidence type="ECO:0000256" key="1">
    <source>
        <dbReference type="SAM" id="Coils"/>
    </source>
</evidence>
<name>A0A2M7U805_9BACT</name>
<feature type="coiled-coil region" evidence="1">
    <location>
        <begin position="56"/>
        <end position="136"/>
    </location>
</feature>
<dbReference type="Proteomes" id="UP000229506">
    <property type="component" value="Unassembled WGS sequence"/>
</dbReference>
<sequence>MNDTIICPNCKKSIPLTEALSHQVQDKYAKFYKIRLEEEKNKFAKTLQPELEKQLKEKMEFEMKNKNNELVELRKQNKNMQEQMLELNKLIRQIKQESDNRRVEMEKKLTNSQEKIREEEKRKSDEEYKLKILEKDKKLGDALKMVDEYKRKLEQGSQQTQGEVMEDELKKILSEEFLYDEITDVPKGIRGADLIQIVKNNVGKKCGIILWESKRTKVWTEGWIAKLKQDQREIKAELAIIVTQVLPQEINSFGIKDGIWVVDYKTVIGAAISLRNNLIELFSLRSANKGKEEKKEILWNYLTSVEFKQRVEAIYESYNNLRDELQKEKDWFTKKWAREEKSIDRVKDNLLGMHGDLEGIVGKTLPELEKLKQIESGD</sequence>
<comment type="caution">
    <text evidence="2">The sequence shown here is derived from an EMBL/GenBank/DDBJ whole genome shotgun (WGS) entry which is preliminary data.</text>
</comment>
<evidence type="ECO:0000313" key="2">
    <source>
        <dbReference type="EMBL" id="PIZ67354.1"/>
    </source>
</evidence>
<accession>A0A2M7U805</accession>
<keyword evidence="1" id="KW-0175">Coiled coil</keyword>
<dbReference type="InterPro" id="IPR019219">
    <property type="entry name" value="DUF2130"/>
</dbReference>
<protein>
    <submittedName>
        <fullName evidence="2">DUF2130 domain-containing protein</fullName>
    </submittedName>
</protein>
<reference evidence="3" key="1">
    <citation type="submission" date="2017-09" db="EMBL/GenBank/DDBJ databases">
        <title>Depth-based differentiation of microbial function through sediment-hosted aquifers and enrichment of novel symbionts in the deep terrestrial subsurface.</title>
        <authorList>
            <person name="Probst A.J."/>
            <person name="Ladd B."/>
            <person name="Jarett J.K."/>
            <person name="Geller-Mcgrath D.E."/>
            <person name="Sieber C.M.K."/>
            <person name="Emerson J.B."/>
            <person name="Anantharaman K."/>
            <person name="Thomas B.C."/>
            <person name="Malmstrom R."/>
            <person name="Stieglmeier M."/>
            <person name="Klingl A."/>
            <person name="Woyke T."/>
            <person name="Ryan C.M."/>
            <person name="Banfield J.F."/>
        </authorList>
    </citation>
    <scope>NUCLEOTIDE SEQUENCE [LARGE SCALE GENOMIC DNA]</scope>
</reference>
<organism evidence="2 3">
    <name type="scientific">Candidatus Roizmanbacteria bacterium CG_4_10_14_0_2_um_filter_33_96</name>
    <dbReference type="NCBI Taxonomy" id="1974821"/>
    <lineage>
        <taxon>Bacteria</taxon>
        <taxon>Candidatus Roizmaniibacteriota</taxon>
    </lineage>
</organism>
<dbReference type="Pfam" id="PF09903">
    <property type="entry name" value="DUF2130"/>
    <property type="match status" value="1"/>
</dbReference>
<dbReference type="AlphaFoldDB" id="A0A2M7U805"/>
<gene>
    <name evidence="2" type="ORF">COY12_02090</name>
</gene>